<dbReference type="InterPro" id="IPR036097">
    <property type="entry name" value="HisK_dim/P_sf"/>
</dbReference>
<dbReference type="InterPro" id="IPR000700">
    <property type="entry name" value="PAS-assoc_C"/>
</dbReference>
<evidence type="ECO:0000313" key="9">
    <source>
        <dbReference type="EMBL" id="GCC51255.1"/>
    </source>
</evidence>
<dbReference type="PROSITE" id="PS50109">
    <property type="entry name" value="HIS_KIN"/>
    <property type="match status" value="1"/>
</dbReference>
<dbReference type="SUPFAM" id="SSF55874">
    <property type="entry name" value="ATPase domain of HSP90 chaperone/DNA topoisomerase II/histidine kinase"/>
    <property type="match status" value="1"/>
</dbReference>
<dbReference type="NCBIfam" id="TIGR00229">
    <property type="entry name" value="sensory_box"/>
    <property type="match status" value="3"/>
</dbReference>
<feature type="domain" description="PAS" evidence="7">
    <location>
        <begin position="248"/>
        <end position="318"/>
    </location>
</feature>
<dbReference type="SUPFAM" id="SSF47384">
    <property type="entry name" value="Homodimeric domain of signal transducing histidine kinase"/>
    <property type="match status" value="1"/>
</dbReference>
<dbReference type="Pfam" id="PF00512">
    <property type="entry name" value="HisKA"/>
    <property type="match status" value="1"/>
</dbReference>
<dbReference type="SMART" id="SM00091">
    <property type="entry name" value="PAS"/>
    <property type="match status" value="3"/>
</dbReference>
<feature type="domain" description="PAS" evidence="7">
    <location>
        <begin position="15"/>
        <end position="73"/>
    </location>
</feature>
<evidence type="ECO:0000259" key="6">
    <source>
        <dbReference type="PROSITE" id="PS50109"/>
    </source>
</evidence>
<dbReference type="SUPFAM" id="SSF55785">
    <property type="entry name" value="PYP-like sensor domain (PAS domain)"/>
    <property type="match status" value="3"/>
</dbReference>
<dbReference type="Proteomes" id="UP000288227">
    <property type="component" value="Unassembled WGS sequence"/>
</dbReference>
<comment type="catalytic activity">
    <reaction evidence="1">
        <text>ATP + protein L-histidine = ADP + protein N-phospho-L-histidine.</text>
        <dbReference type="EC" id="2.7.13.3"/>
    </reaction>
</comment>
<feature type="domain" description="PAC" evidence="8">
    <location>
        <begin position="197"/>
        <end position="247"/>
    </location>
</feature>
<feature type="domain" description="PAS" evidence="7">
    <location>
        <begin position="139"/>
        <end position="194"/>
    </location>
</feature>
<dbReference type="Pfam" id="PF13426">
    <property type="entry name" value="PAS_9"/>
    <property type="match status" value="2"/>
</dbReference>
<dbReference type="Gene3D" id="3.30.450.20">
    <property type="entry name" value="PAS domain"/>
    <property type="match status" value="3"/>
</dbReference>
<dbReference type="SMART" id="SM00388">
    <property type="entry name" value="HisKA"/>
    <property type="match status" value="1"/>
</dbReference>
<dbReference type="RefSeq" id="WP_127121888.1">
    <property type="nucleotide sequence ID" value="NZ_BHXQ01000002.1"/>
</dbReference>
<keyword evidence="3" id="KW-0597">Phosphoprotein</keyword>
<dbReference type="InterPro" id="IPR000014">
    <property type="entry name" value="PAS"/>
</dbReference>
<dbReference type="Pfam" id="PF02518">
    <property type="entry name" value="HATPase_c"/>
    <property type="match status" value="1"/>
</dbReference>
<dbReference type="AlphaFoldDB" id="A0A401U8Q2"/>
<keyword evidence="10" id="KW-1185">Reference proteome</keyword>
<dbReference type="GO" id="GO:0000155">
    <property type="term" value="F:phosphorelay sensor kinase activity"/>
    <property type="evidence" value="ECO:0007669"/>
    <property type="project" value="InterPro"/>
</dbReference>
<evidence type="ECO:0000256" key="5">
    <source>
        <dbReference type="ARBA" id="ARBA00022777"/>
    </source>
</evidence>
<feature type="domain" description="Histidine kinase" evidence="6">
    <location>
        <begin position="383"/>
        <end position="595"/>
    </location>
</feature>
<dbReference type="CDD" id="cd00082">
    <property type="entry name" value="HisKA"/>
    <property type="match status" value="1"/>
</dbReference>
<sequence>MQDLIRFLPAVLYEYTIETSGKRYFTFVSEASERILGIPAATLMQDHSLLDAIIHSDDLPKLKETAQESHEAKSEWYWQGRATINSHMRWLEMRSNHDLVEDGKIIRRGIIEDITQRKETLRESEIRYQSLVEKLPIGIVIHKHGKLIYANTTAYQSLGASRSKELIGADVTQFVHPDYREEVAKRIQLAMSGAPVPMLEQKFVRVDGKEIFVEATAFPFIYRDEPAVQVVFRDITERKETERQMKKNEMLFTKLFESAPMAVVMLDENGRVQEVNKGFAEMFGYEREILLGKNLNDFIVPEDLKNEGIDLNNLITSHKVVSLETIRKHKNGRIINVILYGVPVMMENMTIGIYGVYVDITERKSVEEELKTRNTELDNFVYKVSHDLRAPLSSILGLVNLAKLPGNTDDPMDYIDLIGEKVDRLDHFISDVLSHSKNLKLDVSVARVNLEEVIAHTFSDLSYLDGASDIKRNINIDGIEFFSDPWRVSEILRNLISNAIKYRNLDLRIQSEISIKIRVDNLRADISFTDNGIGINEENLARVFEMFYRASEQSDGSGIGLYIVKNAVDKLGGKISVQSKTGIGTRFHIILPNKINSIVAKIPQLISDRS</sequence>
<dbReference type="InterPro" id="IPR036890">
    <property type="entry name" value="HATPase_C_sf"/>
</dbReference>
<keyword evidence="4" id="KW-0808">Transferase</keyword>
<comment type="caution">
    <text evidence="9">The sequence shown here is derived from an EMBL/GenBank/DDBJ whole genome shotgun (WGS) entry which is preliminary data.</text>
</comment>
<dbReference type="InterPro" id="IPR001610">
    <property type="entry name" value="PAC"/>
</dbReference>
<organism evidence="9 10">
    <name type="scientific">Chryseotalea sanaruensis</name>
    <dbReference type="NCBI Taxonomy" id="2482724"/>
    <lineage>
        <taxon>Bacteria</taxon>
        <taxon>Pseudomonadati</taxon>
        <taxon>Bacteroidota</taxon>
        <taxon>Cytophagia</taxon>
        <taxon>Cytophagales</taxon>
        <taxon>Chryseotaleaceae</taxon>
        <taxon>Chryseotalea</taxon>
    </lineage>
</organism>
<evidence type="ECO:0000259" key="7">
    <source>
        <dbReference type="PROSITE" id="PS50112"/>
    </source>
</evidence>
<name>A0A401U8Q2_9BACT</name>
<dbReference type="SMART" id="SM00086">
    <property type="entry name" value="PAC"/>
    <property type="match status" value="2"/>
</dbReference>
<dbReference type="InterPro" id="IPR004358">
    <property type="entry name" value="Sig_transdc_His_kin-like_C"/>
</dbReference>
<evidence type="ECO:0000256" key="1">
    <source>
        <dbReference type="ARBA" id="ARBA00000085"/>
    </source>
</evidence>
<evidence type="ECO:0000259" key="8">
    <source>
        <dbReference type="PROSITE" id="PS50113"/>
    </source>
</evidence>
<keyword evidence="5" id="KW-0418">Kinase</keyword>
<dbReference type="InterPro" id="IPR003594">
    <property type="entry name" value="HATPase_dom"/>
</dbReference>
<dbReference type="InterPro" id="IPR052162">
    <property type="entry name" value="Sensor_kinase/Photoreceptor"/>
</dbReference>
<accession>A0A401U8Q2</accession>
<evidence type="ECO:0000256" key="4">
    <source>
        <dbReference type="ARBA" id="ARBA00022679"/>
    </source>
</evidence>
<feature type="domain" description="PAC" evidence="8">
    <location>
        <begin position="319"/>
        <end position="372"/>
    </location>
</feature>
<dbReference type="PROSITE" id="PS50113">
    <property type="entry name" value="PAC"/>
    <property type="match status" value="2"/>
</dbReference>
<dbReference type="CDD" id="cd00075">
    <property type="entry name" value="HATPase"/>
    <property type="match status" value="1"/>
</dbReference>
<protein>
    <recommendedName>
        <fullName evidence="2">histidine kinase</fullName>
        <ecNumber evidence="2">2.7.13.3</ecNumber>
    </recommendedName>
</protein>
<dbReference type="SMART" id="SM00387">
    <property type="entry name" value="HATPase_c"/>
    <property type="match status" value="1"/>
</dbReference>
<reference evidence="9 10" key="1">
    <citation type="submission" date="2018-11" db="EMBL/GenBank/DDBJ databases">
        <title>Chryseotalea sanarue gen. nov., sp., nov., a member of the family Cytophagaceae, isolated from a brackish lake in Hamamatsu Japan.</title>
        <authorList>
            <person name="Maejima Y."/>
            <person name="Iino T."/>
            <person name="Muraguchi Y."/>
            <person name="Fukuda K."/>
            <person name="Ohkuma M."/>
            <person name="Moriuchi R."/>
            <person name="Dohra H."/>
            <person name="Kimbara K."/>
            <person name="Shintani M."/>
        </authorList>
    </citation>
    <scope>NUCLEOTIDE SEQUENCE [LARGE SCALE GENOMIC DNA]</scope>
    <source>
        <strain evidence="9 10">Ys</strain>
    </source>
</reference>
<dbReference type="InterPro" id="IPR035965">
    <property type="entry name" value="PAS-like_dom_sf"/>
</dbReference>
<dbReference type="CDD" id="cd00130">
    <property type="entry name" value="PAS"/>
    <property type="match status" value="3"/>
</dbReference>
<dbReference type="PRINTS" id="PR00344">
    <property type="entry name" value="BCTRLSENSOR"/>
</dbReference>
<dbReference type="Gene3D" id="1.10.287.130">
    <property type="match status" value="1"/>
</dbReference>
<dbReference type="EMBL" id="BHXQ01000002">
    <property type="protein sequence ID" value="GCC51255.1"/>
    <property type="molecule type" value="Genomic_DNA"/>
</dbReference>
<evidence type="ECO:0000313" key="10">
    <source>
        <dbReference type="Proteomes" id="UP000288227"/>
    </source>
</evidence>
<dbReference type="PANTHER" id="PTHR43304:SF1">
    <property type="entry name" value="PAC DOMAIN-CONTAINING PROTEIN"/>
    <property type="match status" value="1"/>
</dbReference>
<dbReference type="PANTHER" id="PTHR43304">
    <property type="entry name" value="PHYTOCHROME-LIKE PROTEIN CPH1"/>
    <property type="match status" value="1"/>
</dbReference>
<evidence type="ECO:0000256" key="2">
    <source>
        <dbReference type="ARBA" id="ARBA00012438"/>
    </source>
</evidence>
<evidence type="ECO:0000256" key="3">
    <source>
        <dbReference type="ARBA" id="ARBA00022553"/>
    </source>
</evidence>
<proteinExistence type="predicted"/>
<dbReference type="Gene3D" id="3.30.565.10">
    <property type="entry name" value="Histidine kinase-like ATPase, C-terminal domain"/>
    <property type="match status" value="1"/>
</dbReference>
<dbReference type="PROSITE" id="PS50112">
    <property type="entry name" value="PAS"/>
    <property type="match status" value="3"/>
</dbReference>
<dbReference type="InterPro" id="IPR005467">
    <property type="entry name" value="His_kinase_dom"/>
</dbReference>
<dbReference type="OrthoDB" id="1522284at2"/>
<dbReference type="EC" id="2.7.13.3" evidence="2"/>
<gene>
    <name evidence="9" type="ORF">SanaruYs_14760</name>
</gene>
<dbReference type="InterPro" id="IPR003661">
    <property type="entry name" value="HisK_dim/P_dom"/>
</dbReference>